<dbReference type="PANTHER" id="PTHR39441:SF1">
    <property type="entry name" value="DUF2252 DOMAIN-CONTAINING PROTEIN"/>
    <property type="match status" value="1"/>
</dbReference>
<dbReference type="RefSeq" id="WP_119781014.1">
    <property type="nucleotide sequence ID" value="NZ_QYUK01000011.1"/>
</dbReference>
<sequence length="354" mass="40163">MNGINASTKIYENWLQREIGDDFFADDLEVKHKKMRASPFSFLRATYWRWAEIIFEICPDLTGAPRVLAIGDIHLENFGTWRDIDGRLIWGVNDFDDAAVMPYPLDLIRLACSTFLIRRDSNPSTHDICHAIHKGYTEGLANPSPVVLERDYDWLRRILLLSERERTKFWEKIARLVPMAAPAPYEHALHAAMPEPDRPLTIFPRSAGTGSLGRPRFLASCDWRGGPVLREAKALVVSGWSIRHAPADKTIRAGEIATGRFRAPDPHLRLADRIVVRRLSPNSRKIEVKDAADELLSLQMLELMGREIANCHADDPSRLSQLREDVAGRKNGWLHTPAKIAAERIVHDQAEYVA</sequence>
<dbReference type="SUPFAM" id="SSF56112">
    <property type="entry name" value="Protein kinase-like (PK-like)"/>
    <property type="match status" value="1"/>
</dbReference>
<protein>
    <submittedName>
        <fullName evidence="1">DUF2252 domain-containing protein</fullName>
    </submittedName>
</protein>
<dbReference type="OrthoDB" id="1491115at2"/>
<name>A0A418WH80_9PROT</name>
<gene>
    <name evidence="1" type="ORF">D3874_22130</name>
</gene>
<keyword evidence="2" id="KW-1185">Reference proteome</keyword>
<reference evidence="1 2" key="1">
    <citation type="submission" date="2018-09" db="EMBL/GenBank/DDBJ databases">
        <authorList>
            <person name="Zhu H."/>
        </authorList>
    </citation>
    <scope>NUCLEOTIDE SEQUENCE [LARGE SCALE GENOMIC DNA]</scope>
    <source>
        <strain evidence="1 2">K1W22B-8</strain>
    </source>
</reference>
<evidence type="ECO:0000313" key="2">
    <source>
        <dbReference type="Proteomes" id="UP000284605"/>
    </source>
</evidence>
<dbReference type="Pfam" id="PF10009">
    <property type="entry name" value="DUF2252"/>
    <property type="match status" value="1"/>
</dbReference>
<dbReference type="PANTHER" id="PTHR39441">
    <property type="entry name" value="DUF2252 DOMAIN-CONTAINING PROTEIN"/>
    <property type="match status" value="1"/>
</dbReference>
<accession>A0A418WH80</accession>
<dbReference type="AlphaFoldDB" id="A0A418WH80"/>
<dbReference type="Proteomes" id="UP000284605">
    <property type="component" value="Unassembled WGS sequence"/>
</dbReference>
<evidence type="ECO:0000313" key="1">
    <source>
        <dbReference type="EMBL" id="RJF89338.1"/>
    </source>
</evidence>
<dbReference type="InterPro" id="IPR018721">
    <property type="entry name" value="DUF2252"/>
</dbReference>
<comment type="caution">
    <text evidence="1">The sequence shown here is derived from an EMBL/GenBank/DDBJ whole genome shotgun (WGS) entry which is preliminary data.</text>
</comment>
<dbReference type="EMBL" id="QYUK01000011">
    <property type="protein sequence ID" value="RJF89338.1"/>
    <property type="molecule type" value="Genomic_DNA"/>
</dbReference>
<proteinExistence type="predicted"/>
<dbReference type="InterPro" id="IPR011009">
    <property type="entry name" value="Kinase-like_dom_sf"/>
</dbReference>
<organism evidence="1 2">
    <name type="scientific">Oleomonas cavernae</name>
    <dbReference type="NCBI Taxonomy" id="2320859"/>
    <lineage>
        <taxon>Bacteria</taxon>
        <taxon>Pseudomonadati</taxon>
        <taxon>Pseudomonadota</taxon>
        <taxon>Alphaproteobacteria</taxon>
        <taxon>Acetobacterales</taxon>
        <taxon>Acetobacteraceae</taxon>
        <taxon>Oleomonas</taxon>
    </lineage>
</organism>